<gene>
    <name evidence="3" type="ORF">NEF87_003897</name>
</gene>
<keyword evidence="2" id="KW-1133">Transmembrane helix</keyword>
<keyword evidence="2" id="KW-0812">Transmembrane</keyword>
<evidence type="ECO:0008006" key="5">
    <source>
        <dbReference type="Google" id="ProtNLM"/>
    </source>
</evidence>
<evidence type="ECO:0000256" key="1">
    <source>
        <dbReference type="SAM" id="MobiDB-lite"/>
    </source>
</evidence>
<accession>A0ABY6HVQ9</accession>
<feature type="region of interest" description="Disordered" evidence="1">
    <location>
        <begin position="55"/>
        <end position="78"/>
    </location>
</feature>
<feature type="transmembrane region" description="Helical" evidence="2">
    <location>
        <begin position="32"/>
        <end position="48"/>
    </location>
</feature>
<organism evidence="3 4">
    <name type="scientific">Candidatus Lokiarchaeum ossiferum</name>
    <dbReference type="NCBI Taxonomy" id="2951803"/>
    <lineage>
        <taxon>Archaea</taxon>
        <taxon>Promethearchaeati</taxon>
        <taxon>Promethearchaeota</taxon>
        <taxon>Promethearchaeia</taxon>
        <taxon>Promethearchaeales</taxon>
        <taxon>Promethearchaeaceae</taxon>
        <taxon>Candidatus Lokiarchaeum</taxon>
    </lineage>
</organism>
<keyword evidence="4" id="KW-1185">Reference proteome</keyword>
<dbReference type="EMBL" id="CP104013">
    <property type="protein sequence ID" value="UYP47612.1"/>
    <property type="molecule type" value="Genomic_DNA"/>
</dbReference>
<name>A0ABY6HVQ9_9ARCH</name>
<keyword evidence="2" id="KW-0472">Membrane</keyword>
<protein>
    <recommendedName>
        <fullName evidence="5">DUF2892 domain-containing protein</fullName>
    </recommendedName>
</protein>
<proteinExistence type="predicted"/>
<feature type="compositionally biased region" description="Basic and acidic residues" evidence="1">
    <location>
        <begin position="61"/>
        <end position="78"/>
    </location>
</feature>
<dbReference type="Proteomes" id="UP001208689">
    <property type="component" value="Chromosome"/>
</dbReference>
<sequence length="78" mass="8613">MEGFSKNSQSAIIALLGLTAIGAGYNTEMGPIFLILAILFVLIGWNGINNTSDVKEEEMQEEKVKTEKNEDKTSLDYE</sequence>
<evidence type="ECO:0000313" key="4">
    <source>
        <dbReference type="Proteomes" id="UP001208689"/>
    </source>
</evidence>
<evidence type="ECO:0000313" key="3">
    <source>
        <dbReference type="EMBL" id="UYP47612.1"/>
    </source>
</evidence>
<evidence type="ECO:0000256" key="2">
    <source>
        <dbReference type="SAM" id="Phobius"/>
    </source>
</evidence>
<reference evidence="3" key="1">
    <citation type="submission" date="2022-09" db="EMBL/GenBank/DDBJ databases">
        <title>Actin cytoskeleton and complex cell architecture in an #Asgard archaeon.</title>
        <authorList>
            <person name="Ponce Toledo R.I."/>
            <person name="Schleper C."/>
            <person name="Rodrigues Oliveira T."/>
            <person name="Wollweber F."/>
            <person name="Xu J."/>
            <person name="Rittmann S."/>
            <person name="Klingl A."/>
            <person name="Pilhofer M."/>
        </authorList>
    </citation>
    <scope>NUCLEOTIDE SEQUENCE</scope>
    <source>
        <strain evidence="3">B-35</strain>
    </source>
</reference>